<dbReference type="EMBL" id="JAGRRH010000018">
    <property type="protein sequence ID" value="KAG7350352.1"/>
    <property type="molecule type" value="Genomic_DNA"/>
</dbReference>
<keyword evidence="3" id="KW-0067">ATP-binding</keyword>
<evidence type="ECO:0000256" key="2">
    <source>
        <dbReference type="ARBA" id="ARBA00022741"/>
    </source>
</evidence>
<dbReference type="GO" id="GO:0005524">
    <property type="term" value="F:ATP binding"/>
    <property type="evidence" value="ECO:0007669"/>
    <property type="project" value="UniProtKB-KW"/>
</dbReference>
<dbReference type="GO" id="GO:0015631">
    <property type="term" value="F:tubulin binding"/>
    <property type="evidence" value="ECO:0007669"/>
    <property type="project" value="TreeGrafter"/>
</dbReference>
<dbReference type="InterPro" id="IPR004344">
    <property type="entry name" value="TTL/TTLL_fam"/>
</dbReference>
<sequence length="792" mass="91745">MSNSMILLVVPSRALSFSIIVCILLVWWQYMTSLDTVVGPSHLDLGGDVQFLVRTRQSTDHRKLFPVPEKSRKLFWVRKSIHAKLYEPVVRAFHSRGYSLTEDPKRAHLLWSDHPFSPLYQELKPWQRYSWIPDIDQWDDKDSMAYNMNSYFAQRGETPHFSFPETYLLHDKTEFKRFQKRLRNGGINDPWVLKEPTVNQGKGVVIAGPHSKPLLNIMNSDRSKKKRRRVAQKYICDEMTYFGRKFDFRIFWLVASVDPLVVLYQTKHNYVRVGAAAYDERDFSKTQSHLTTHTFGANEIKATWDEFKVYIEEFHALQGDRLSHIKNPFQHLENQSKHVIALLADAFKNMTYTTRGISSQNAFTWHSADMIVDNDLDVYIIEGADGPGKDEDYDFRIQMHNTMFGDMIDIVEEVVRRQEQGHSIDVQAMQKDGVLGSYEVVYDDGRMYNYSFHRSAKKGCSISGSSEGSKNTAVNVPDEFVEVLLTKASLTALPKKSIDEPVKTFYMEGRTSQNGEPIARSLRSKGWTPVDDYYSAQLVYETEVPNKFPDDLQPWQIFNHVPKERKTLSMLQSQKDEAQVCDPMLFNGRKFSVEVFLLIVSQDPLIVFYHDGYLDIPYDEKDENEFLHRPKQDTAPRSTDGLDPIWRGSWISFERLLRETSIDSPMLHVKGQMKTHLINAAKHFKKRKQKAVTPDMAHSFGIYKASFNLDRNLHVMKPIVHEMYIYSEGYQEIVDLHNDVFGSAFDLMEAYNSTSFDFLTVLDSARGGYELILDDETGEEFQYSYEGRPSPC</sequence>
<dbReference type="GO" id="GO:0036064">
    <property type="term" value="C:ciliary basal body"/>
    <property type="evidence" value="ECO:0007669"/>
    <property type="project" value="TreeGrafter"/>
</dbReference>
<name>A0A9K3PJT0_9STRA</name>
<keyword evidence="4" id="KW-0472">Membrane</keyword>
<keyword evidence="4" id="KW-1133">Transmembrane helix</keyword>
<evidence type="ECO:0000256" key="1">
    <source>
        <dbReference type="ARBA" id="ARBA00022598"/>
    </source>
</evidence>
<keyword evidence="2" id="KW-0547">Nucleotide-binding</keyword>
<keyword evidence="4" id="KW-0812">Transmembrane</keyword>
<evidence type="ECO:0000313" key="6">
    <source>
        <dbReference type="Proteomes" id="UP000693970"/>
    </source>
</evidence>
<dbReference type="Proteomes" id="UP000693970">
    <property type="component" value="Unassembled WGS sequence"/>
</dbReference>
<proteinExistence type="predicted"/>
<organism evidence="5 6">
    <name type="scientific">Nitzschia inconspicua</name>
    <dbReference type="NCBI Taxonomy" id="303405"/>
    <lineage>
        <taxon>Eukaryota</taxon>
        <taxon>Sar</taxon>
        <taxon>Stramenopiles</taxon>
        <taxon>Ochrophyta</taxon>
        <taxon>Bacillariophyta</taxon>
        <taxon>Bacillariophyceae</taxon>
        <taxon>Bacillariophycidae</taxon>
        <taxon>Bacillariales</taxon>
        <taxon>Bacillariaceae</taxon>
        <taxon>Nitzschia</taxon>
    </lineage>
</organism>
<dbReference type="Pfam" id="PF03133">
    <property type="entry name" value="TTL"/>
    <property type="match status" value="1"/>
</dbReference>
<keyword evidence="1 5" id="KW-0436">Ligase</keyword>
<dbReference type="PROSITE" id="PS51221">
    <property type="entry name" value="TTL"/>
    <property type="match status" value="1"/>
</dbReference>
<evidence type="ECO:0000256" key="4">
    <source>
        <dbReference type="SAM" id="Phobius"/>
    </source>
</evidence>
<comment type="caution">
    <text evidence="5">The sequence shown here is derived from an EMBL/GenBank/DDBJ whole genome shotgun (WGS) entry which is preliminary data.</text>
</comment>
<reference evidence="5" key="1">
    <citation type="journal article" date="2021" name="Sci. Rep.">
        <title>Diploid genomic architecture of Nitzschia inconspicua, an elite biomass production diatom.</title>
        <authorList>
            <person name="Oliver A."/>
            <person name="Podell S."/>
            <person name="Pinowska A."/>
            <person name="Traller J.C."/>
            <person name="Smith S.R."/>
            <person name="McClure R."/>
            <person name="Beliaev A."/>
            <person name="Bohutskyi P."/>
            <person name="Hill E.A."/>
            <person name="Rabines A."/>
            <person name="Zheng H."/>
            <person name="Allen L.Z."/>
            <person name="Kuo A."/>
            <person name="Grigoriev I.V."/>
            <person name="Allen A.E."/>
            <person name="Hazlebeck D."/>
            <person name="Allen E.E."/>
        </authorList>
    </citation>
    <scope>NUCLEOTIDE SEQUENCE</scope>
    <source>
        <strain evidence="5">Hildebrandi</strain>
    </source>
</reference>
<dbReference type="GO" id="GO:0070740">
    <property type="term" value="F:tubulin-glutamic acid ligase activity"/>
    <property type="evidence" value="ECO:0007669"/>
    <property type="project" value="TreeGrafter"/>
</dbReference>
<reference evidence="5" key="2">
    <citation type="submission" date="2021-04" db="EMBL/GenBank/DDBJ databases">
        <authorList>
            <person name="Podell S."/>
        </authorList>
    </citation>
    <scope>NUCLEOTIDE SEQUENCE</scope>
    <source>
        <strain evidence="5">Hildebrandi</strain>
    </source>
</reference>
<evidence type="ECO:0000256" key="3">
    <source>
        <dbReference type="ARBA" id="ARBA00022840"/>
    </source>
</evidence>
<accession>A0A9K3PJT0</accession>
<dbReference type="PANTHER" id="PTHR12241">
    <property type="entry name" value="TUBULIN POLYGLUTAMYLASE"/>
    <property type="match status" value="1"/>
</dbReference>
<dbReference type="GO" id="GO:0000226">
    <property type="term" value="P:microtubule cytoskeleton organization"/>
    <property type="evidence" value="ECO:0007669"/>
    <property type="project" value="TreeGrafter"/>
</dbReference>
<feature type="transmembrane region" description="Helical" evidence="4">
    <location>
        <begin position="7"/>
        <end position="28"/>
    </location>
</feature>
<dbReference type="OrthoDB" id="202825at2759"/>
<dbReference type="AlphaFoldDB" id="A0A9K3PJT0"/>
<gene>
    <name evidence="5" type="ORF">IV203_009712</name>
</gene>
<keyword evidence="6" id="KW-1185">Reference proteome</keyword>
<evidence type="ECO:0000313" key="5">
    <source>
        <dbReference type="EMBL" id="KAG7350352.1"/>
    </source>
</evidence>
<protein>
    <submittedName>
        <fullName evidence="5">Tubulin-tyrosine ligase family protein</fullName>
    </submittedName>
</protein>